<feature type="compositionally biased region" description="Polar residues" evidence="1">
    <location>
        <begin position="71"/>
        <end position="83"/>
    </location>
</feature>
<feature type="region of interest" description="Disordered" evidence="1">
    <location>
        <begin position="25"/>
        <end position="108"/>
    </location>
</feature>
<name>A0A4U5QXJ5_POPAL</name>
<evidence type="ECO:0000313" key="2">
    <source>
        <dbReference type="EMBL" id="TKS15910.1"/>
    </source>
</evidence>
<sequence length="165" mass="18677">MIQSNQPSNPIQSLLTKYSQQTIPKILTHEPLAHTSEEETPDDETLVTSEESFTEDDSSTCSMPPLLMADPSTTHSSDPQSSRTRQEPPPTSTTRVSVDEPISSDDEINLNPRHFQPHIHSPSTSGYFTLDDIPRVKWRDRILEFHSWLTSYMLKDGVTLRDALQ</sequence>
<protein>
    <submittedName>
        <fullName evidence="2">Uncharacterized protein</fullName>
    </submittedName>
</protein>
<organism evidence="2">
    <name type="scientific">Populus alba</name>
    <name type="common">White poplar</name>
    <dbReference type="NCBI Taxonomy" id="43335"/>
    <lineage>
        <taxon>Eukaryota</taxon>
        <taxon>Viridiplantae</taxon>
        <taxon>Streptophyta</taxon>
        <taxon>Embryophyta</taxon>
        <taxon>Tracheophyta</taxon>
        <taxon>Spermatophyta</taxon>
        <taxon>Magnoliopsida</taxon>
        <taxon>eudicotyledons</taxon>
        <taxon>Gunneridae</taxon>
        <taxon>Pentapetalae</taxon>
        <taxon>rosids</taxon>
        <taxon>fabids</taxon>
        <taxon>Malpighiales</taxon>
        <taxon>Salicaceae</taxon>
        <taxon>Saliceae</taxon>
        <taxon>Populus</taxon>
    </lineage>
</organism>
<feature type="compositionally biased region" description="Basic and acidic residues" evidence="1">
    <location>
        <begin position="27"/>
        <end position="37"/>
    </location>
</feature>
<proteinExistence type="predicted"/>
<dbReference type="EMBL" id="RCHU01000073">
    <property type="protein sequence ID" value="TKS15910.1"/>
    <property type="molecule type" value="Genomic_DNA"/>
</dbReference>
<gene>
    <name evidence="2" type="ORF">D5086_0000029450</name>
</gene>
<reference evidence="2" key="1">
    <citation type="submission" date="2018-10" db="EMBL/GenBank/DDBJ databases">
        <title>Population genomic analysis revealed the cold adaptation of white poplar.</title>
        <authorList>
            <person name="Liu Y.-J."/>
        </authorList>
    </citation>
    <scope>NUCLEOTIDE SEQUENCE [LARGE SCALE GENOMIC DNA]</scope>
    <source>
        <strain evidence="2">PAL-ZL1</strain>
    </source>
</reference>
<evidence type="ECO:0000256" key="1">
    <source>
        <dbReference type="SAM" id="MobiDB-lite"/>
    </source>
</evidence>
<comment type="caution">
    <text evidence="2">The sequence shown here is derived from an EMBL/GenBank/DDBJ whole genome shotgun (WGS) entry which is preliminary data.</text>
</comment>
<accession>A0A4U5QXJ5</accession>
<dbReference type="AlphaFoldDB" id="A0A4U5QXJ5"/>